<accession>A0A8S1LUE3</accession>
<dbReference type="Proteomes" id="UP000692954">
    <property type="component" value="Unassembled WGS sequence"/>
</dbReference>
<proteinExistence type="predicted"/>
<protein>
    <submittedName>
        <fullName evidence="2">Uncharacterized protein</fullName>
    </submittedName>
</protein>
<dbReference type="AlphaFoldDB" id="A0A8S1LUE3"/>
<gene>
    <name evidence="2" type="ORF">PSON_ATCC_30995.1.T0210194</name>
</gene>
<organism evidence="2 3">
    <name type="scientific">Paramecium sonneborni</name>
    <dbReference type="NCBI Taxonomy" id="65129"/>
    <lineage>
        <taxon>Eukaryota</taxon>
        <taxon>Sar</taxon>
        <taxon>Alveolata</taxon>
        <taxon>Ciliophora</taxon>
        <taxon>Intramacronucleata</taxon>
        <taxon>Oligohymenophorea</taxon>
        <taxon>Peniculida</taxon>
        <taxon>Parameciidae</taxon>
        <taxon>Paramecium</taxon>
    </lineage>
</organism>
<sequence>MKLNEYFQANMDHYNPQLYNDRNKKRASIGNNMQFMRMNASRIISKSVEAPIQPLTTRPTLDFVKNSINLPQIQQLVVENQVLQAKLKEEQNKTQLATNRYLHLQMMFKKIEYEQIIKQEQKKPQLPIIDTSMDFNTIKNNYLKVDWNQEVLRDQALEETPTVYKVKYYDNKKVLTPQEVAQEVQKMKEKQRIEQQKKIRLENLWQKFLRCYLVIIIVIRWSENIRKKRKEKEKQQQEQNQKAKLLFKEIKKFNQAQSQDIIRNWVSTITLKIYQGMIGEDMKKVFSQNFNPNQIESQERRKKWLIYFMIQFFKNVEQHTRHENMPEFLCFMMTLQLYHYQNKTASLFVVRRTTYLNSNIFQLSQREIQLITSEYILFSILIPEIINQDSKQRYFNEQHKIQCRQIIKLIFSILQILFMSLFFQMPQMKSTNKIKVIQKKIITDQNTLEMKFDQDDQIDQSQAIILGLEKKQKFEKLQQQNAEVLDDLKRFLDIIIDNITGNAYI</sequence>
<keyword evidence="3" id="KW-1185">Reference proteome</keyword>
<keyword evidence="1" id="KW-0175">Coiled coil</keyword>
<feature type="coiled-coil region" evidence="1">
    <location>
        <begin position="73"/>
        <end position="100"/>
    </location>
</feature>
<evidence type="ECO:0000256" key="1">
    <source>
        <dbReference type="SAM" id="Coils"/>
    </source>
</evidence>
<feature type="coiled-coil region" evidence="1">
    <location>
        <begin position="218"/>
        <end position="249"/>
    </location>
</feature>
<comment type="caution">
    <text evidence="2">The sequence shown here is derived from an EMBL/GenBank/DDBJ whole genome shotgun (WGS) entry which is preliminary data.</text>
</comment>
<evidence type="ECO:0000313" key="3">
    <source>
        <dbReference type="Proteomes" id="UP000692954"/>
    </source>
</evidence>
<name>A0A8S1LUE3_9CILI</name>
<evidence type="ECO:0000313" key="2">
    <source>
        <dbReference type="EMBL" id="CAD8066214.1"/>
    </source>
</evidence>
<dbReference type="EMBL" id="CAJJDN010000021">
    <property type="protein sequence ID" value="CAD8066214.1"/>
    <property type="molecule type" value="Genomic_DNA"/>
</dbReference>
<reference evidence="2" key="1">
    <citation type="submission" date="2021-01" db="EMBL/GenBank/DDBJ databases">
        <authorList>
            <consortium name="Genoscope - CEA"/>
            <person name="William W."/>
        </authorList>
    </citation>
    <scope>NUCLEOTIDE SEQUENCE</scope>
</reference>